<dbReference type="STRING" id="109895.A0A507DVA8"/>
<evidence type="ECO:0000256" key="3">
    <source>
        <dbReference type="ARBA" id="ARBA00023008"/>
    </source>
</evidence>
<evidence type="ECO:0000256" key="1">
    <source>
        <dbReference type="ARBA" id="ARBA00001973"/>
    </source>
</evidence>
<dbReference type="AlphaFoldDB" id="A0A507DVA8"/>
<dbReference type="PANTHER" id="PTHR36575:SF2">
    <property type="entry name" value="CHITIN-BINDING TYPE-4 DOMAIN-CONTAINING PROTEIN-RELATED"/>
    <property type="match status" value="1"/>
</dbReference>
<keyword evidence="3" id="KW-0186">Copper</keyword>
<keyword evidence="4 7" id="KW-1015">Disulfide bond</keyword>
<dbReference type="Gene3D" id="4.10.110.10">
    <property type="entry name" value="Spasmolytic Protein, domain 1"/>
    <property type="match status" value="1"/>
</dbReference>
<dbReference type="GO" id="GO:0046872">
    <property type="term" value="F:metal ion binding"/>
    <property type="evidence" value="ECO:0007669"/>
    <property type="project" value="UniProtKB-KW"/>
</dbReference>
<dbReference type="InterPro" id="IPR052282">
    <property type="entry name" value="Starch-active_LPMO"/>
</dbReference>
<dbReference type="PANTHER" id="PTHR36575">
    <property type="entry name" value="BINDING PROTEIN, PUTATIVE (AFU_ORTHOLOGUE AFUA_1G14430)-RELATED"/>
    <property type="match status" value="1"/>
</dbReference>
<reference evidence="10 11" key="1">
    <citation type="journal article" date="2019" name="Sci. Rep.">
        <title>Comparative genomics of chytrid fungi reveal insights into the obligate biotrophic and pathogenic lifestyle of Synchytrium endobioticum.</title>
        <authorList>
            <person name="van de Vossenberg B.T.L.H."/>
            <person name="Warris S."/>
            <person name="Nguyen H.D.T."/>
            <person name="van Gent-Pelzer M.P.E."/>
            <person name="Joly D.L."/>
            <person name="van de Geest H.C."/>
            <person name="Bonants P.J.M."/>
            <person name="Smith D.S."/>
            <person name="Levesque C.A."/>
            <person name="van der Lee T.A.J."/>
        </authorList>
    </citation>
    <scope>NUCLEOTIDE SEQUENCE [LARGE SCALE GENOMIC DNA]</scope>
    <source>
        <strain evidence="10 11">CBS 809.83</strain>
    </source>
</reference>
<evidence type="ECO:0000256" key="4">
    <source>
        <dbReference type="ARBA" id="ARBA00023157"/>
    </source>
</evidence>
<dbReference type="Proteomes" id="UP000318582">
    <property type="component" value="Unassembled WGS sequence"/>
</dbReference>
<protein>
    <recommendedName>
        <fullName evidence="9">P-type domain-containing protein</fullName>
    </recommendedName>
</protein>
<keyword evidence="8" id="KW-0732">Signal</keyword>
<evidence type="ECO:0000256" key="6">
    <source>
        <dbReference type="ARBA" id="ARBA00034311"/>
    </source>
</evidence>
<organism evidence="10 11">
    <name type="scientific">Powellomyces hirtus</name>
    <dbReference type="NCBI Taxonomy" id="109895"/>
    <lineage>
        <taxon>Eukaryota</taxon>
        <taxon>Fungi</taxon>
        <taxon>Fungi incertae sedis</taxon>
        <taxon>Chytridiomycota</taxon>
        <taxon>Chytridiomycota incertae sedis</taxon>
        <taxon>Chytridiomycetes</taxon>
        <taxon>Spizellomycetales</taxon>
        <taxon>Powellomycetaceae</taxon>
        <taxon>Powellomyces</taxon>
    </lineage>
</organism>
<keyword evidence="11" id="KW-1185">Reference proteome</keyword>
<dbReference type="EMBL" id="QEAQ01000126">
    <property type="protein sequence ID" value="TPX55127.1"/>
    <property type="molecule type" value="Genomic_DNA"/>
</dbReference>
<keyword evidence="2" id="KW-0479">Metal-binding</keyword>
<evidence type="ECO:0000256" key="2">
    <source>
        <dbReference type="ARBA" id="ARBA00022723"/>
    </source>
</evidence>
<dbReference type="PROSITE" id="PS51448">
    <property type="entry name" value="P_TREFOIL_2"/>
    <property type="match status" value="1"/>
</dbReference>
<dbReference type="InterPro" id="IPR004302">
    <property type="entry name" value="Cellulose/chitin-bd_N"/>
</dbReference>
<dbReference type="Pfam" id="PF00088">
    <property type="entry name" value="Trefoil"/>
    <property type="match status" value="1"/>
</dbReference>
<gene>
    <name evidence="10" type="ORF">PhCBS80983_g05574</name>
</gene>
<feature type="disulfide bond" evidence="7">
    <location>
        <begin position="223"/>
        <end position="238"/>
    </location>
</feature>
<dbReference type="InterPro" id="IPR044913">
    <property type="entry name" value="P_trefoil_dom_sf"/>
</dbReference>
<feature type="signal peptide" evidence="8">
    <location>
        <begin position="1"/>
        <end position="18"/>
    </location>
</feature>
<comment type="caution">
    <text evidence="7">Lacks conserved residue(s) required for the propagation of feature annotation.</text>
</comment>
<dbReference type="SUPFAM" id="SSF57492">
    <property type="entry name" value="Trefoil"/>
    <property type="match status" value="1"/>
</dbReference>
<dbReference type="CDD" id="cd00111">
    <property type="entry name" value="Trefoil"/>
    <property type="match status" value="1"/>
</dbReference>
<evidence type="ECO:0000256" key="7">
    <source>
        <dbReference type="PROSITE-ProRule" id="PRU00779"/>
    </source>
</evidence>
<evidence type="ECO:0000256" key="8">
    <source>
        <dbReference type="SAM" id="SignalP"/>
    </source>
</evidence>
<evidence type="ECO:0000256" key="5">
    <source>
        <dbReference type="ARBA" id="ARBA00023180"/>
    </source>
</evidence>
<comment type="caution">
    <text evidence="10">The sequence shown here is derived from an EMBL/GenBank/DDBJ whole genome shotgun (WGS) entry which is preliminary data.</text>
</comment>
<comment type="similarity">
    <text evidence="6">Belongs to the polysaccharide monooxygenase AA13 family.</text>
</comment>
<feature type="chain" id="PRO_5021241876" description="P-type domain-containing protein" evidence="8">
    <location>
        <begin position="19"/>
        <end position="257"/>
    </location>
</feature>
<dbReference type="InterPro" id="IPR000519">
    <property type="entry name" value="P_trefoil_dom"/>
</dbReference>
<comment type="cofactor">
    <cofactor evidence="1">
        <name>Cu(2+)</name>
        <dbReference type="ChEBI" id="CHEBI:29036"/>
    </cofactor>
</comment>
<name>A0A507DVA8_9FUNG</name>
<keyword evidence="5" id="KW-0325">Glycoprotein</keyword>
<evidence type="ECO:0000313" key="11">
    <source>
        <dbReference type="Proteomes" id="UP000318582"/>
    </source>
</evidence>
<feature type="domain" description="P-type" evidence="9">
    <location>
        <begin position="209"/>
        <end position="257"/>
    </location>
</feature>
<sequence>MHVSSISLLAFAVASVHGHGYLVKPSSRSRLATEAGKDVCPECAIVEPVNSWPDLDAAQVGRSGPCGFNARVSNDYNQPGPAWGQSPVVSYKAGDVVDVQWCVDANGDHGGMYSYRICQDQAIVDKFITPGYLPTVAEKEEAELCFRKGLLKCTDVSGQNCGNNPDCPPGQPCQRTDWFSCGSFANDVKCKGVDRAPLNSCYTSTAGGYTVSNKIKIPNYSDCGFAGINQSGCEGKGCCWKALNPNPNNKPWCYKKA</sequence>
<accession>A0A507DVA8</accession>
<evidence type="ECO:0000259" key="9">
    <source>
        <dbReference type="PROSITE" id="PS51448"/>
    </source>
</evidence>
<dbReference type="Pfam" id="PF03067">
    <property type="entry name" value="LPMO_10"/>
    <property type="match status" value="1"/>
</dbReference>
<evidence type="ECO:0000313" key="10">
    <source>
        <dbReference type="EMBL" id="TPX55127.1"/>
    </source>
</evidence>
<proteinExistence type="inferred from homology"/>